<dbReference type="OrthoDB" id="10619245at2759"/>
<gene>
    <name evidence="2" type="ORF">Acr_16g0006100</name>
</gene>
<dbReference type="AlphaFoldDB" id="A0A7J0FZ80"/>
<dbReference type="Proteomes" id="UP000585474">
    <property type="component" value="Unassembled WGS sequence"/>
</dbReference>
<keyword evidence="3" id="KW-1185">Reference proteome</keyword>
<dbReference type="EMBL" id="BJWL01000016">
    <property type="protein sequence ID" value="GFZ03986.1"/>
    <property type="molecule type" value="Genomic_DNA"/>
</dbReference>
<feature type="region of interest" description="Disordered" evidence="1">
    <location>
        <begin position="32"/>
        <end position="65"/>
    </location>
</feature>
<feature type="compositionally biased region" description="Polar residues" evidence="1">
    <location>
        <begin position="32"/>
        <end position="53"/>
    </location>
</feature>
<proteinExistence type="predicted"/>
<evidence type="ECO:0000256" key="1">
    <source>
        <dbReference type="SAM" id="MobiDB-lite"/>
    </source>
</evidence>
<evidence type="ECO:0000313" key="3">
    <source>
        <dbReference type="Proteomes" id="UP000585474"/>
    </source>
</evidence>
<reference evidence="2 3" key="1">
    <citation type="submission" date="2019-07" db="EMBL/GenBank/DDBJ databases">
        <title>De Novo Assembly of kiwifruit Actinidia rufa.</title>
        <authorList>
            <person name="Sugita-Konishi S."/>
            <person name="Sato K."/>
            <person name="Mori E."/>
            <person name="Abe Y."/>
            <person name="Kisaki G."/>
            <person name="Hamano K."/>
            <person name="Suezawa K."/>
            <person name="Otani M."/>
            <person name="Fukuda T."/>
            <person name="Manabe T."/>
            <person name="Gomi K."/>
            <person name="Tabuchi M."/>
            <person name="Akimitsu K."/>
            <person name="Kataoka I."/>
        </authorList>
    </citation>
    <scope>NUCLEOTIDE SEQUENCE [LARGE SCALE GENOMIC DNA]</scope>
    <source>
        <strain evidence="3">cv. Fuchu</strain>
    </source>
</reference>
<evidence type="ECO:0000313" key="2">
    <source>
        <dbReference type="EMBL" id="GFZ03986.1"/>
    </source>
</evidence>
<sequence length="102" mass="11300">MLHIHTVALSSIATNAYPPPLRCATPPLPLRQSQNFYHDDAGTTTTPQQPNDLTTATATTMTPPPSSTIVESLFSDLRPIISPRPFHHHHCDIAAFVTFIRW</sequence>
<organism evidence="2 3">
    <name type="scientific">Actinidia rufa</name>
    <dbReference type="NCBI Taxonomy" id="165716"/>
    <lineage>
        <taxon>Eukaryota</taxon>
        <taxon>Viridiplantae</taxon>
        <taxon>Streptophyta</taxon>
        <taxon>Embryophyta</taxon>
        <taxon>Tracheophyta</taxon>
        <taxon>Spermatophyta</taxon>
        <taxon>Magnoliopsida</taxon>
        <taxon>eudicotyledons</taxon>
        <taxon>Gunneridae</taxon>
        <taxon>Pentapetalae</taxon>
        <taxon>asterids</taxon>
        <taxon>Ericales</taxon>
        <taxon>Actinidiaceae</taxon>
        <taxon>Actinidia</taxon>
    </lineage>
</organism>
<name>A0A7J0FZ80_9ERIC</name>
<comment type="caution">
    <text evidence="2">The sequence shown here is derived from an EMBL/GenBank/DDBJ whole genome shotgun (WGS) entry which is preliminary data.</text>
</comment>
<protein>
    <submittedName>
        <fullName evidence="2">Uncharacterized protein</fullName>
    </submittedName>
</protein>
<accession>A0A7J0FZ80</accession>